<accession>A0A8T1VMI3</accession>
<gene>
    <name evidence="2" type="ORF">PHYBOEH_010464</name>
</gene>
<name>A0A8T1VMI3_9STRA</name>
<dbReference type="OrthoDB" id="118581at2759"/>
<evidence type="ECO:0000313" key="3">
    <source>
        <dbReference type="Proteomes" id="UP000693981"/>
    </source>
</evidence>
<evidence type="ECO:0000313" key="2">
    <source>
        <dbReference type="EMBL" id="KAG7382502.1"/>
    </source>
</evidence>
<feature type="coiled-coil region" evidence="1">
    <location>
        <begin position="267"/>
        <end position="301"/>
    </location>
</feature>
<dbReference type="EMBL" id="JAGDFL010000713">
    <property type="protein sequence ID" value="KAG7382502.1"/>
    <property type="molecule type" value="Genomic_DNA"/>
</dbReference>
<keyword evidence="1" id="KW-0175">Coiled coil</keyword>
<evidence type="ECO:0000256" key="1">
    <source>
        <dbReference type="SAM" id="Coils"/>
    </source>
</evidence>
<keyword evidence="3" id="KW-1185">Reference proteome</keyword>
<dbReference type="Proteomes" id="UP000693981">
    <property type="component" value="Unassembled WGS sequence"/>
</dbReference>
<proteinExistence type="predicted"/>
<reference evidence="2" key="1">
    <citation type="submission" date="2021-02" db="EMBL/GenBank/DDBJ databases">
        <authorList>
            <person name="Palmer J.M."/>
        </authorList>
    </citation>
    <scope>NUCLEOTIDE SEQUENCE</scope>
    <source>
        <strain evidence="2">SCRP23</strain>
    </source>
</reference>
<organism evidence="2 3">
    <name type="scientific">Phytophthora boehmeriae</name>
    <dbReference type="NCBI Taxonomy" id="109152"/>
    <lineage>
        <taxon>Eukaryota</taxon>
        <taxon>Sar</taxon>
        <taxon>Stramenopiles</taxon>
        <taxon>Oomycota</taxon>
        <taxon>Peronosporomycetes</taxon>
        <taxon>Peronosporales</taxon>
        <taxon>Peronosporaceae</taxon>
        <taxon>Phytophthora</taxon>
    </lineage>
</organism>
<comment type="caution">
    <text evidence="2">The sequence shown here is derived from an EMBL/GenBank/DDBJ whole genome shotgun (WGS) entry which is preliminary data.</text>
</comment>
<protein>
    <submittedName>
        <fullName evidence="2">Uncharacterized protein</fullName>
    </submittedName>
</protein>
<sequence length="1462" mass="166259">MDLSLTDLDEHALLEDVETLLNSEVFLGPGWELVGSLSTDSENETPRSSQSWKHHIYRQRLKNEREILRLQEKEFIQQLIQLKHVQKRTTTNEKNTRPTAYFLTKAFATRQKEERLCAEAEQKSLVLAVKAQAERIKAVSSVFRKRLNQISHRNYQDQTKLEMHQELERLLFFLVQSIDWMAIKHSTFRNLYAALTSSYGAAQATMNAEMEMLTHAVNSEDNTTIIGNRNDTGMNNSSVDHYNGSSEAQTPVADKIQTKCVRRIPYNQKQKAERASLNRQVKELTKQLKILRTRKTAAKSARGRGETSDAAWETLAKRQLQARLIAEEEYRQLFQDVEERSDLIENIGMIFRKRTRAEVTSGVCSLNKTPRFKSPDVTLYEMYVNQLDEVYGQTDKLFNEILVEKSTHASNYYMESRLATHGTTYRELVGSEIAPFPFAQVQLAAMLKAMQSTTALANVTVWFSHQYDPTDDVEHYLQDLIRMHNYISAHDRQRPLRNRHLGGPELPSRSGSIYGMSRSGSVIGGDSNVSKQLMHFYASFPDTRDRNLLTKIYQTLGLARAITYCTVAQTLTFKVQKEFLDLFADGLPELRVWINWVDDLESVTSAGASIGQEGKDTAPNGAGYEVAVGFMGRTIREHCTITWLELLRPLDTPKRLEVIGAVHSLLDASNNSGLLPSTTATNVSSTLKKLGRFFETTSISVLKLLDLDSAVRRELSLLLEEFPTIVLITLFDKFNSEKMIHLVVKRGLPCFPKNDLLKMMSAVAPADTNAIEVFVATLFNFGRKKIDFLLLFLTFSSPNQLRFLDIMVVTANSALHNDPAYQLEEEEDDDAFSNDALMKGNFFLLKLFLYAHFSSADLVIHKLSTLPVELTQQLMYGVVVHSLDDFVVLGRGLETVELACLQPFLRLFFAVQLEWRETLVKLVEEMPGEETLLLYDTLLGLCSARSSNKVTTILQMLGGLDKKDKTLLCRHILVAHPETQVDQVAAGQTSTGIHARILLYLCECELSRHKVLRLLRATPFGEYDRLLSLLCTQRMPEQVVLTRLMLSIPSDVNCRILAKMSAWTAQALDAFFQLLLMLPKVEYKLFAKLMGSQYVTGEQLEMFIMVAVDMMNQASSRELVIFAAELPVHIRSLFLEMLVGQPEKGVLLRIISYSSRVAPELMHILVAQFHRMAWEIRSSFVEQLRALDASSDVENLAEFTSCLADSELLRRMVLMFNPFAIPIRVRLVTIFLQLNVHERVLALTRLVEMPKNTVSAFCAAICNPSCAPASPSFCRVMGLVDPKHHFSLLRLLNREPLWFFLRLMGEHCKHGVDEGIQADSPELLDRMAKLLEVFTAHDHHLVLKEVFREALADDMPLRDIVAVLSLFPDASRLLVFLRYANGFAKYARSSLLFRVLSKYQQSGFIFDMCRILDLDDAVFALKRLDRMWQRRHVELDKAMEPLAFRLAGGNAQVKDEFCDLIL</sequence>